<feature type="compositionally biased region" description="Basic residues" evidence="1">
    <location>
        <begin position="15"/>
        <end position="26"/>
    </location>
</feature>
<accession>A0A409W3K7</accession>
<dbReference type="Gene3D" id="3.60.130.30">
    <property type="match status" value="1"/>
</dbReference>
<reference evidence="2 3" key="1">
    <citation type="journal article" date="2018" name="Evol. Lett.">
        <title>Horizontal gene cluster transfer increased hallucinogenic mushroom diversity.</title>
        <authorList>
            <person name="Reynolds H.T."/>
            <person name="Vijayakumar V."/>
            <person name="Gluck-Thaler E."/>
            <person name="Korotkin H.B."/>
            <person name="Matheny P.B."/>
            <person name="Slot J.C."/>
        </authorList>
    </citation>
    <scope>NUCLEOTIDE SEQUENCE [LARGE SCALE GENOMIC DNA]</scope>
    <source>
        <strain evidence="2 3">2629</strain>
    </source>
</reference>
<comment type="caution">
    <text evidence="2">The sequence shown here is derived from an EMBL/GenBank/DDBJ whole genome shotgun (WGS) entry which is preliminary data.</text>
</comment>
<dbReference type="AlphaFoldDB" id="A0A409W3K7"/>
<feature type="region of interest" description="Disordered" evidence="1">
    <location>
        <begin position="1"/>
        <end position="37"/>
    </location>
</feature>
<evidence type="ECO:0000313" key="2">
    <source>
        <dbReference type="EMBL" id="PPQ73065.1"/>
    </source>
</evidence>
<organism evidence="2 3">
    <name type="scientific">Panaeolus cyanescens</name>
    <dbReference type="NCBI Taxonomy" id="181874"/>
    <lineage>
        <taxon>Eukaryota</taxon>
        <taxon>Fungi</taxon>
        <taxon>Dikarya</taxon>
        <taxon>Basidiomycota</taxon>
        <taxon>Agaricomycotina</taxon>
        <taxon>Agaricomycetes</taxon>
        <taxon>Agaricomycetidae</taxon>
        <taxon>Agaricales</taxon>
        <taxon>Agaricineae</taxon>
        <taxon>Galeropsidaceae</taxon>
        <taxon>Panaeolus</taxon>
    </lineage>
</organism>
<gene>
    <name evidence="2" type="ORF">CVT24_001610</name>
</gene>
<dbReference type="InParanoid" id="A0A409W3K7"/>
<keyword evidence="3" id="KW-1185">Reference proteome</keyword>
<evidence type="ECO:0000313" key="3">
    <source>
        <dbReference type="Proteomes" id="UP000284842"/>
    </source>
</evidence>
<proteinExistence type="predicted"/>
<evidence type="ECO:0000256" key="1">
    <source>
        <dbReference type="SAM" id="MobiDB-lite"/>
    </source>
</evidence>
<dbReference type="OrthoDB" id="3020801at2759"/>
<dbReference type="Proteomes" id="UP000284842">
    <property type="component" value="Unassembled WGS sequence"/>
</dbReference>
<protein>
    <submittedName>
        <fullName evidence="2">Uncharacterized protein</fullName>
    </submittedName>
</protein>
<sequence>MTPCTSNIKDNLPHKVSHRNAKRHKRRLEEVEREGHRSKKRTLFEHVQLSDPLPLNVDATNFPVDSSGFSGLRSMESRRNLRRTYTLAELKDMGFEVVQWDGCEPRPLVDSTGRICGALAGMPNDPTYLQSVDRVTEFLDVEGQALAAEQGPPGIRGPFNNVAFGLSYGGGQTKAQRLSTGKHGPFVAKIMANKDVQRIAHYADSAFQLWCPRLHAYYRETLRKAVAKTGQPANFSRSCFAATSVNVGGHVCCYKHRDCRDLAFGWCAITSFGRFNPHQGGHFVLWELKMVIEFPPGSTILVPSAAFHHSNTEIDSCEKRLSITHYTTGGLFRWVENGYMSEKQMHHTDPLRYSVMNELKLTRFKKGLAMYSTIDELCAEI</sequence>
<dbReference type="EMBL" id="NHTK01005837">
    <property type="protein sequence ID" value="PPQ73065.1"/>
    <property type="molecule type" value="Genomic_DNA"/>
</dbReference>
<name>A0A409W3K7_9AGAR</name>